<evidence type="ECO:0000256" key="1">
    <source>
        <dbReference type="ARBA" id="ARBA00001602"/>
    </source>
</evidence>
<dbReference type="GO" id="GO:0008881">
    <property type="term" value="F:glutamate racemase activity"/>
    <property type="evidence" value="ECO:0007669"/>
    <property type="project" value="UniProtKB-UniRule"/>
</dbReference>
<keyword evidence="3 8" id="KW-0133">Cell shape</keyword>
<feature type="binding site" evidence="8">
    <location>
        <begin position="71"/>
        <end position="72"/>
    </location>
    <ligand>
        <name>substrate</name>
    </ligand>
</feature>
<gene>
    <name evidence="8 9" type="primary">murI</name>
    <name evidence="9" type="ORF">GOQ27_02230</name>
</gene>
<dbReference type="RefSeq" id="WP_203365189.1">
    <property type="nucleotide sequence ID" value="NZ_WSFT01000014.1"/>
</dbReference>
<evidence type="ECO:0000256" key="8">
    <source>
        <dbReference type="HAMAP-Rule" id="MF_00258"/>
    </source>
</evidence>
<dbReference type="SUPFAM" id="SSF53681">
    <property type="entry name" value="Aspartate/glutamate racemase"/>
    <property type="match status" value="2"/>
</dbReference>
<dbReference type="PANTHER" id="PTHR21198">
    <property type="entry name" value="GLUTAMATE RACEMASE"/>
    <property type="match status" value="1"/>
</dbReference>
<dbReference type="GO" id="GO:0008360">
    <property type="term" value="P:regulation of cell shape"/>
    <property type="evidence" value="ECO:0007669"/>
    <property type="project" value="UniProtKB-KW"/>
</dbReference>
<dbReference type="FunFam" id="3.40.50.1860:FF:000002">
    <property type="entry name" value="Glutamate racemase"/>
    <property type="match status" value="1"/>
</dbReference>
<dbReference type="InterPro" id="IPR015942">
    <property type="entry name" value="Asp/Glu/hydantoin_racemase"/>
</dbReference>
<dbReference type="Gene3D" id="3.40.50.1860">
    <property type="match status" value="2"/>
</dbReference>
<feature type="active site" description="Proton donor/acceptor" evidence="8">
    <location>
        <position position="70"/>
    </location>
</feature>
<evidence type="ECO:0000256" key="5">
    <source>
        <dbReference type="ARBA" id="ARBA00023235"/>
    </source>
</evidence>
<keyword evidence="10" id="KW-1185">Reference proteome</keyword>
<dbReference type="EC" id="5.1.1.3" evidence="2 8"/>
<name>A0A942UQC7_9FIRM</name>
<evidence type="ECO:0000256" key="3">
    <source>
        <dbReference type="ARBA" id="ARBA00022960"/>
    </source>
</evidence>
<comment type="catalytic activity">
    <reaction evidence="1 8">
        <text>L-glutamate = D-glutamate</text>
        <dbReference type="Rhea" id="RHEA:12813"/>
        <dbReference type="ChEBI" id="CHEBI:29985"/>
        <dbReference type="ChEBI" id="CHEBI:29986"/>
        <dbReference type="EC" id="5.1.1.3"/>
    </reaction>
</comment>
<comment type="similarity">
    <text evidence="8">Belongs to the aspartate/glutamate racemases family.</text>
</comment>
<keyword evidence="4 8" id="KW-0573">Peptidoglycan synthesis</keyword>
<dbReference type="GO" id="GO:0071555">
    <property type="term" value="P:cell wall organization"/>
    <property type="evidence" value="ECO:0007669"/>
    <property type="project" value="UniProtKB-KW"/>
</dbReference>
<sequence length="249" mass="28537">MKIGIFDSGVGGITVLKEALKQLPNEEYIYYADTENVPYGTKPKEEVKGYIFNVVKFLADKDIDALVIACNTATSIAVKELRKKYSFPIIGMEPAVKPAIEKSEDKKVLVTATTLTLKEQKFQDLVTKLHSEDIVDPLPLPKLVEYAENFIFDEEIIIPYLQRELSSYNLDEYGTIVLGCTHFPFYKDYFKKIVPNHIEIIDGNEGTIKHLKNTLNLEDSTLWRRSKVTFYLSGKEDKEVLKKYLDIIR</sequence>
<comment type="caution">
    <text evidence="9">The sequence shown here is derived from an EMBL/GenBank/DDBJ whole genome shotgun (WGS) entry which is preliminary data.</text>
</comment>
<dbReference type="EMBL" id="WSFT01000014">
    <property type="protein sequence ID" value="MBS4537258.1"/>
    <property type="molecule type" value="Genomic_DNA"/>
</dbReference>
<dbReference type="Proteomes" id="UP000724672">
    <property type="component" value="Unassembled WGS sequence"/>
</dbReference>
<dbReference type="InterPro" id="IPR004391">
    <property type="entry name" value="Glu_race"/>
</dbReference>
<feature type="binding site" evidence="8">
    <location>
        <begin position="181"/>
        <end position="182"/>
    </location>
    <ligand>
        <name>substrate</name>
    </ligand>
</feature>
<evidence type="ECO:0000256" key="7">
    <source>
        <dbReference type="ARBA" id="ARBA00070053"/>
    </source>
</evidence>
<comment type="function">
    <text evidence="8">Provides the (R)-glutamate required for cell wall biosynthesis.</text>
</comment>
<keyword evidence="6 8" id="KW-0961">Cell wall biogenesis/degradation</keyword>
<dbReference type="InterPro" id="IPR001920">
    <property type="entry name" value="Asp/Glu_race"/>
</dbReference>
<reference evidence="9" key="1">
    <citation type="submission" date="2019-12" db="EMBL/GenBank/DDBJ databases">
        <title>Clostridiaceae gen. nov. sp. nov., isolated from sediment in Xinjiang, China.</title>
        <authorList>
            <person name="Zhang R."/>
        </authorList>
    </citation>
    <scope>NUCLEOTIDE SEQUENCE</scope>
    <source>
        <strain evidence="9">D2Q-11</strain>
    </source>
</reference>
<evidence type="ECO:0000256" key="2">
    <source>
        <dbReference type="ARBA" id="ARBA00013090"/>
    </source>
</evidence>
<accession>A0A942UQC7</accession>
<proteinExistence type="inferred from homology"/>
<dbReference type="PROSITE" id="PS00923">
    <property type="entry name" value="ASP_GLU_RACEMASE_1"/>
    <property type="match status" value="1"/>
</dbReference>
<evidence type="ECO:0000313" key="10">
    <source>
        <dbReference type="Proteomes" id="UP000724672"/>
    </source>
</evidence>
<comment type="pathway">
    <text evidence="8">Cell wall biogenesis; peptidoglycan biosynthesis.</text>
</comment>
<evidence type="ECO:0000256" key="6">
    <source>
        <dbReference type="ARBA" id="ARBA00023316"/>
    </source>
</evidence>
<feature type="binding site" evidence="8">
    <location>
        <begin position="39"/>
        <end position="40"/>
    </location>
    <ligand>
        <name>substrate</name>
    </ligand>
</feature>
<dbReference type="HAMAP" id="MF_00258">
    <property type="entry name" value="Glu_racemase"/>
    <property type="match status" value="1"/>
</dbReference>
<evidence type="ECO:0000313" key="9">
    <source>
        <dbReference type="EMBL" id="MBS4537258.1"/>
    </source>
</evidence>
<organism evidence="9 10">
    <name type="scientific">Anaeromonas frigoriresistens</name>
    <dbReference type="NCBI Taxonomy" id="2683708"/>
    <lineage>
        <taxon>Bacteria</taxon>
        <taxon>Bacillati</taxon>
        <taxon>Bacillota</taxon>
        <taxon>Tissierellia</taxon>
        <taxon>Tissierellales</taxon>
        <taxon>Thermohalobacteraceae</taxon>
        <taxon>Anaeromonas</taxon>
    </lineage>
</organism>
<feature type="binding site" evidence="8">
    <location>
        <begin position="7"/>
        <end position="8"/>
    </location>
    <ligand>
        <name>substrate</name>
    </ligand>
</feature>
<dbReference type="Pfam" id="PF01177">
    <property type="entry name" value="Asp_Glu_race"/>
    <property type="match status" value="1"/>
</dbReference>
<dbReference type="AlphaFoldDB" id="A0A942UQC7"/>
<protein>
    <recommendedName>
        <fullName evidence="7 8">Glutamate racemase</fullName>
        <ecNumber evidence="2 8">5.1.1.3</ecNumber>
    </recommendedName>
</protein>
<dbReference type="PANTHER" id="PTHR21198:SF3">
    <property type="entry name" value="GLUTAMATE RACEMASE"/>
    <property type="match status" value="1"/>
</dbReference>
<keyword evidence="5 8" id="KW-0413">Isomerase</keyword>
<dbReference type="InterPro" id="IPR018187">
    <property type="entry name" value="Asp/Glu_racemase_AS_1"/>
</dbReference>
<evidence type="ECO:0000256" key="4">
    <source>
        <dbReference type="ARBA" id="ARBA00022984"/>
    </source>
</evidence>
<dbReference type="NCBIfam" id="TIGR00067">
    <property type="entry name" value="glut_race"/>
    <property type="match status" value="1"/>
</dbReference>
<dbReference type="GO" id="GO:0009252">
    <property type="term" value="P:peptidoglycan biosynthetic process"/>
    <property type="evidence" value="ECO:0007669"/>
    <property type="project" value="UniProtKB-UniRule"/>
</dbReference>
<feature type="active site" description="Proton donor/acceptor" evidence="8">
    <location>
        <position position="180"/>
    </location>
</feature>